<reference evidence="1 2" key="1">
    <citation type="journal article" date="2019" name="PLoS ONE">
        <title>Genomic analyses reveal an absence of contemporary introgressive admixture between fin whales and blue whales, despite known hybrids.</title>
        <authorList>
            <person name="Westbury M.V."/>
            <person name="Petersen B."/>
            <person name="Lorenzen E.D."/>
        </authorList>
    </citation>
    <scope>NUCLEOTIDE SEQUENCE [LARGE SCALE GENOMIC DNA]</scope>
    <source>
        <strain evidence="1">FinWhale-01</strain>
    </source>
</reference>
<comment type="caution">
    <text evidence="1">The sequence shown here is derived from an EMBL/GenBank/DDBJ whole genome shotgun (WGS) entry which is preliminary data.</text>
</comment>
<accession>A0A643CBN5</accession>
<dbReference type="InterPro" id="IPR014729">
    <property type="entry name" value="Rossmann-like_a/b/a_fold"/>
</dbReference>
<gene>
    <name evidence="1" type="ORF">E2I00_013491</name>
</gene>
<dbReference type="SUPFAM" id="SSF52374">
    <property type="entry name" value="Nucleotidylyl transferase"/>
    <property type="match status" value="1"/>
</dbReference>
<dbReference type="PANTHER" id="PTHR12039">
    <property type="entry name" value="NICOTINAMIDE MONONUCLEOTIDE ADENYLYLTRANSFERASE"/>
    <property type="match status" value="1"/>
</dbReference>
<sequence>MNIMSVERQGYHQNRGSLWAYVITRSGNDAQKFIYESNVLWKHQNNIHLVNEWITNDISSMKIQQAVRRGQRIRYLEPDLVQEYIEKHSLYSSESEERNVGVI</sequence>
<dbReference type="EMBL" id="SGJD01001965">
    <property type="protein sequence ID" value="KAB0397560.1"/>
    <property type="molecule type" value="Genomic_DNA"/>
</dbReference>
<dbReference type="GO" id="GO:0004515">
    <property type="term" value="F:nicotinate-nucleotide adenylyltransferase activity"/>
    <property type="evidence" value="ECO:0007669"/>
    <property type="project" value="TreeGrafter"/>
</dbReference>
<evidence type="ECO:0008006" key="3">
    <source>
        <dbReference type="Google" id="ProtNLM"/>
    </source>
</evidence>
<dbReference type="OrthoDB" id="422187at2759"/>
<dbReference type="Proteomes" id="UP000437017">
    <property type="component" value="Unassembled WGS sequence"/>
</dbReference>
<dbReference type="GO" id="GO:0000309">
    <property type="term" value="F:nicotinamide-nucleotide adenylyltransferase activity"/>
    <property type="evidence" value="ECO:0007669"/>
    <property type="project" value="TreeGrafter"/>
</dbReference>
<dbReference type="PANTHER" id="PTHR12039:SF21">
    <property type="entry name" value="NICOTINAMIDE_NICOTINIC ACID MONONUCLEOTIDE ADENYLYLTRANSFERASE 1"/>
    <property type="match status" value="1"/>
</dbReference>
<name>A0A643CBN5_BALPH</name>
<keyword evidence="2" id="KW-1185">Reference proteome</keyword>
<evidence type="ECO:0000313" key="2">
    <source>
        <dbReference type="Proteomes" id="UP000437017"/>
    </source>
</evidence>
<dbReference type="GO" id="GO:0005634">
    <property type="term" value="C:nucleus"/>
    <property type="evidence" value="ECO:0007669"/>
    <property type="project" value="TreeGrafter"/>
</dbReference>
<dbReference type="InterPro" id="IPR051182">
    <property type="entry name" value="Euk_NMN_adenylyltrnsfrase"/>
</dbReference>
<protein>
    <recommendedName>
        <fullName evidence="3">Cytidyltransferase-like domain-containing protein</fullName>
    </recommendedName>
</protein>
<dbReference type="Gene3D" id="3.40.50.620">
    <property type="entry name" value="HUPs"/>
    <property type="match status" value="1"/>
</dbReference>
<organism evidence="1 2">
    <name type="scientific">Balaenoptera physalus</name>
    <name type="common">Fin whale</name>
    <name type="synonym">Balaena physalus</name>
    <dbReference type="NCBI Taxonomy" id="9770"/>
    <lineage>
        <taxon>Eukaryota</taxon>
        <taxon>Metazoa</taxon>
        <taxon>Chordata</taxon>
        <taxon>Craniata</taxon>
        <taxon>Vertebrata</taxon>
        <taxon>Euteleostomi</taxon>
        <taxon>Mammalia</taxon>
        <taxon>Eutheria</taxon>
        <taxon>Laurasiatheria</taxon>
        <taxon>Artiodactyla</taxon>
        <taxon>Whippomorpha</taxon>
        <taxon>Cetacea</taxon>
        <taxon>Mysticeti</taxon>
        <taxon>Balaenopteridae</taxon>
        <taxon>Balaenoptera</taxon>
    </lineage>
</organism>
<proteinExistence type="predicted"/>
<dbReference type="AlphaFoldDB" id="A0A643CBN5"/>
<dbReference type="GO" id="GO:0009435">
    <property type="term" value="P:NAD+ biosynthetic process"/>
    <property type="evidence" value="ECO:0007669"/>
    <property type="project" value="TreeGrafter"/>
</dbReference>
<evidence type="ECO:0000313" key="1">
    <source>
        <dbReference type="EMBL" id="KAB0397560.1"/>
    </source>
</evidence>